<accession>A0A0D3FNI5</accession>
<evidence type="ECO:0000256" key="2">
    <source>
        <dbReference type="ARBA" id="ARBA00008127"/>
    </source>
</evidence>
<comment type="similarity">
    <text evidence="2 6">Belongs to the plant cysteine rich small secretory peptide family. Epidermal patterning factor subfamily.</text>
</comment>
<dbReference type="GO" id="GO:0005576">
    <property type="term" value="C:extracellular region"/>
    <property type="evidence" value="ECO:0007669"/>
    <property type="project" value="UniProtKB-SubCell"/>
</dbReference>
<keyword evidence="5" id="KW-1015">Disulfide bond</keyword>
<organism evidence="8">
    <name type="scientific">Oryza barthii</name>
    <dbReference type="NCBI Taxonomy" id="65489"/>
    <lineage>
        <taxon>Eukaryota</taxon>
        <taxon>Viridiplantae</taxon>
        <taxon>Streptophyta</taxon>
        <taxon>Embryophyta</taxon>
        <taxon>Tracheophyta</taxon>
        <taxon>Spermatophyta</taxon>
        <taxon>Magnoliopsida</taxon>
        <taxon>Liliopsida</taxon>
        <taxon>Poales</taxon>
        <taxon>Poaceae</taxon>
        <taxon>BOP clade</taxon>
        <taxon>Oryzoideae</taxon>
        <taxon>Oryzeae</taxon>
        <taxon>Oryzinae</taxon>
        <taxon>Oryza</taxon>
    </lineage>
</organism>
<dbReference type="HOGENOM" id="CLU_119248_0_0_1"/>
<dbReference type="Gramene" id="OBART03G32660.1">
    <property type="protein sequence ID" value="OBART03G32660.1"/>
    <property type="gene ID" value="OBART03G32660"/>
</dbReference>
<dbReference type="PANTHER" id="PTHR33109">
    <property type="entry name" value="EPIDERMAL PATTERNING FACTOR-LIKE PROTEIN 4"/>
    <property type="match status" value="1"/>
</dbReference>
<dbReference type="AlphaFoldDB" id="A0A0D3FNI5"/>
<dbReference type="EnsemblPlants" id="OBART03G32660.1">
    <property type="protein sequence ID" value="OBART03G32660.1"/>
    <property type="gene ID" value="OBART03G32660"/>
</dbReference>
<reference evidence="8" key="1">
    <citation type="journal article" date="2009" name="Rice">
        <title>De Novo Next Generation Sequencing of Plant Genomes.</title>
        <authorList>
            <person name="Rounsley S."/>
            <person name="Marri P.R."/>
            <person name="Yu Y."/>
            <person name="He R."/>
            <person name="Sisneros N."/>
            <person name="Goicoechea J.L."/>
            <person name="Lee S.J."/>
            <person name="Angelova A."/>
            <person name="Kudrna D."/>
            <person name="Luo M."/>
            <person name="Affourtit J."/>
            <person name="Desany B."/>
            <person name="Knight J."/>
            <person name="Niazi F."/>
            <person name="Egholm M."/>
            <person name="Wing R.A."/>
        </authorList>
    </citation>
    <scope>NUCLEOTIDE SEQUENCE [LARGE SCALE GENOMIC DNA]</scope>
    <source>
        <strain evidence="8">cv. IRGC 105608</strain>
    </source>
</reference>
<dbReference type="PANTHER" id="PTHR33109:SF7">
    <property type="entry name" value="EPIDERMAL PATTERNING FACTOR-LIKE PROTEIN 2"/>
    <property type="match status" value="1"/>
</dbReference>
<keyword evidence="9" id="KW-1185">Reference proteome</keyword>
<dbReference type="InterPro" id="IPR039455">
    <property type="entry name" value="EPFL"/>
</dbReference>
<feature type="signal peptide" evidence="6">
    <location>
        <begin position="1"/>
        <end position="26"/>
    </location>
</feature>
<keyword evidence="3 6" id="KW-0964">Secreted</keyword>
<evidence type="ECO:0000256" key="5">
    <source>
        <dbReference type="ARBA" id="ARBA00023157"/>
    </source>
</evidence>
<name>A0A0D3FNI5_9ORYZ</name>
<keyword evidence="6" id="KW-0217">Developmental protein</keyword>
<dbReference type="STRING" id="65489.A0A0D3FNI5"/>
<dbReference type="Pfam" id="PF17181">
    <property type="entry name" value="EPF"/>
    <property type="match status" value="1"/>
</dbReference>
<evidence type="ECO:0000256" key="4">
    <source>
        <dbReference type="ARBA" id="ARBA00022729"/>
    </source>
</evidence>
<dbReference type="eggNOG" id="ENOG502S846">
    <property type="taxonomic scope" value="Eukaryota"/>
</dbReference>
<protein>
    <recommendedName>
        <fullName evidence="6">Epidermal patterning factor-like protein</fullName>
    </recommendedName>
</protein>
<sequence length="198" mass="21665">MELLLLCSSSLLLLLLSSHGMQSTEGGELHHHQIKEPPPEVEQTGGKGWAAMSEALIGSRPPRCEGKCAPCGRCEAVQVPVAPHAGRLRAFFFSRAAAAADDDESSTNYKPLNWKCSRNACVTNSTGTRFSNGHCIQLGCYHMQINLCLPPWVQENDSAESPLNTYPWEGIHGPRFKDVHSATQNIADRKRESNPADN</sequence>
<comment type="function">
    <text evidence="6">Controls stomatal patterning.</text>
</comment>
<reference evidence="8" key="2">
    <citation type="submission" date="2015-03" db="UniProtKB">
        <authorList>
            <consortium name="EnsemblPlants"/>
        </authorList>
    </citation>
    <scope>IDENTIFICATION</scope>
</reference>
<evidence type="ECO:0000256" key="1">
    <source>
        <dbReference type="ARBA" id="ARBA00004613"/>
    </source>
</evidence>
<comment type="subcellular location">
    <subcellularLocation>
        <location evidence="1 6">Secreted</location>
    </subcellularLocation>
</comment>
<evidence type="ECO:0000313" key="8">
    <source>
        <dbReference type="EnsemblPlants" id="OBART03G32660.1"/>
    </source>
</evidence>
<evidence type="ECO:0000256" key="7">
    <source>
        <dbReference type="SAM" id="MobiDB-lite"/>
    </source>
</evidence>
<feature type="region of interest" description="Disordered" evidence="7">
    <location>
        <begin position="25"/>
        <end position="46"/>
    </location>
</feature>
<keyword evidence="4 6" id="KW-0732">Signal</keyword>
<dbReference type="GO" id="GO:0010052">
    <property type="term" value="P:guard cell differentiation"/>
    <property type="evidence" value="ECO:0007669"/>
    <property type="project" value="UniProtKB-UniRule"/>
</dbReference>
<dbReference type="Proteomes" id="UP000026960">
    <property type="component" value="Chromosome 3"/>
</dbReference>
<feature type="chain" id="PRO_5027152381" description="Epidermal patterning factor-like protein" evidence="6">
    <location>
        <begin position="27"/>
        <end position="198"/>
    </location>
</feature>
<evidence type="ECO:0000256" key="6">
    <source>
        <dbReference type="RuleBase" id="RU367102"/>
    </source>
</evidence>
<proteinExistence type="inferred from homology"/>
<evidence type="ECO:0000256" key="3">
    <source>
        <dbReference type="ARBA" id="ARBA00022525"/>
    </source>
</evidence>
<feature type="compositionally biased region" description="Basic and acidic residues" evidence="7">
    <location>
        <begin position="27"/>
        <end position="38"/>
    </location>
</feature>
<evidence type="ECO:0000313" key="9">
    <source>
        <dbReference type="Proteomes" id="UP000026960"/>
    </source>
</evidence>
<dbReference type="PaxDb" id="65489-OBART03G32660.1"/>